<dbReference type="NCBIfam" id="TIGR00188">
    <property type="entry name" value="rnpA"/>
    <property type="match status" value="1"/>
</dbReference>
<dbReference type="InterPro" id="IPR000100">
    <property type="entry name" value="RNase_P"/>
</dbReference>
<keyword evidence="2 7" id="KW-0819">tRNA processing</keyword>
<evidence type="ECO:0000256" key="2">
    <source>
        <dbReference type="ARBA" id="ARBA00022694"/>
    </source>
</evidence>
<keyword evidence="6 7" id="KW-0694">RNA-binding</keyword>
<evidence type="ECO:0000313" key="10">
    <source>
        <dbReference type="Proteomes" id="UP000245370"/>
    </source>
</evidence>
<dbReference type="PANTHER" id="PTHR33992">
    <property type="entry name" value="RIBONUCLEASE P PROTEIN COMPONENT"/>
    <property type="match status" value="1"/>
</dbReference>
<comment type="similarity">
    <text evidence="7">Belongs to the RnpA family.</text>
</comment>
<comment type="catalytic activity">
    <reaction evidence="7">
        <text>Endonucleolytic cleavage of RNA, removing 5'-extranucleotides from tRNA precursor.</text>
        <dbReference type="EC" id="3.1.26.5"/>
    </reaction>
</comment>
<dbReference type="GO" id="GO:0004526">
    <property type="term" value="F:ribonuclease P activity"/>
    <property type="evidence" value="ECO:0007669"/>
    <property type="project" value="UniProtKB-UniRule"/>
</dbReference>
<dbReference type="GO" id="GO:0042781">
    <property type="term" value="F:3'-tRNA processing endoribonuclease activity"/>
    <property type="evidence" value="ECO:0007669"/>
    <property type="project" value="TreeGrafter"/>
</dbReference>
<evidence type="ECO:0000256" key="5">
    <source>
        <dbReference type="ARBA" id="ARBA00022801"/>
    </source>
</evidence>
<comment type="caution">
    <text evidence="9">The sequence shown here is derived from an EMBL/GenBank/DDBJ whole genome shotgun (WGS) entry which is preliminary data.</text>
</comment>
<dbReference type="InterPro" id="IPR020539">
    <property type="entry name" value="RNase_P_CS"/>
</dbReference>
<dbReference type="GO" id="GO:0000049">
    <property type="term" value="F:tRNA binding"/>
    <property type="evidence" value="ECO:0007669"/>
    <property type="project" value="UniProtKB-UniRule"/>
</dbReference>
<dbReference type="AlphaFoldDB" id="A0A2U2XCP7"/>
<gene>
    <name evidence="7 9" type="primary">rnpA</name>
    <name evidence="9" type="ORF">DIT68_08030</name>
</gene>
<keyword evidence="4 7" id="KW-0255">Endonuclease</keyword>
<reference evidence="9 10" key="1">
    <citation type="submission" date="2018-05" db="EMBL/GenBank/DDBJ databases">
        <title>Brumimicrobium oceani sp. nov., isolated from coastal sediment.</title>
        <authorList>
            <person name="Kou Y."/>
        </authorList>
    </citation>
    <scope>NUCLEOTIDE SEQUENCE [LARGE SCALE GENOMIC DNA]</scope>
    <source>
        <strain evidence="9 10">C305</strain>
    </source>
</reference>
<accession>A0A2U2XCP7</accession>
<dbReference type="InterPro" id="IPR014721">
    <property type="entry name" value="Ribsml_uS5_D2-typ_fold_subgr"/>
</dbReference>
<dbReference type="EC" id="3.1.26.5" evidence="7 8"/>
<evidence type="ECO:0000256" key="8">
    <source>
        <dbReference type="NCBIfam" id="TIGR00188"/>
    </source>
</evidence>
<dbReference type="HAMAP" id="MF_00227">
    <property type="entry name" value="RNase_P"/>
    <property type="match status" value="1"/>
</dbReference>
<dbReference type="PANTHER" id="PTHR33992:SF1">
    <property type="entry name" value="RIBONUCLEASE P PROTEIN COMPONENT"/>
    <property type="match status" value="1"/>
</dbReference>
<sequence>MNESFGKEYKLCSKKVMATVFEEGKTEKVYPFLLRYLAVDLRTNTRFQIVISVPKRKFKKAVDRNRIKRLIREAVRKKKYIIEEAITEEESQLALFLIYTSSQEESYQKIIDKIEALFLRLVENRA</sequence>
<organism evidence="9 10">
    <name type="scientific">Brumimicrobium oceani</name>
    <dbReference type="NCBI Taxonomy" id="2100725"/>
    <lineage>
        <taxon>Bacteria</taxon>
        <taxon>Pseudomonadati</taxon>
        <taxon>Bacteroidota</taxon>
        <taxon>Flavobacteriia</taxon>
        <taxon>Flavobacteriales</taxon>
        <taxon>Crocinitomicaceae</taxon>
        <taxon>Brumimicrobium</taxon>
    </lineage>
</organism>
<dbReference type="OrthoDB" id="1524972at2"/>
<protein>
    <recommendedName>
        <fullName evidence="7 8">Ribonuclease P protein component</fullName>
        <shortName evidence="7">RNase P protein</shortName>
        <shortName evidence="7">RNaseP protein</shortName>
        <ecNumber evidence="7 8">3.1.26.5</ecNumber>
    </recommendedName>
    <alternativeName>
        <fullName evidence="7">Protein C5</fullName>
    </alternativeName>
</protein>
<dbReference type="Proteomes" id="UP000245370">
    <property type="component" value="Unassembled WGS sequence"/>
</dbReference>
<keyword evidence="10" id="KW-1185">Reference proteome</keyword>
<comment type="subunit">
    <text evidence="7">Consists of a catalytic RNA component (M1 or rnpB) and a protein subunit.</text>
</comment>
<dbReference type="PROSITE" id="PS00648">
    <property type="entry name" value="RIBONUCLEASE_P"/>
    <property type="match status" value="1"/>
</dbReference>
<dbReference type="RefSeq" id="WP_109359285.1">
    <property type="nucleotide sequence ID" value="NZ_QFRJ01000005.1"/>
</dbReference>
<reference evidence="9 10" key="2">
    <citation type="submission" date="2018-05" db="EMBL/GenBank/DDBJ databases">
        <authorList>
            <person name="Lanie J.A."/>
            <person name="Ng W.-L."/>
            <person name="Kazmierczak K.M."/>
            <person name="Andrzejewski T.M."/>
            <person name="Davidsen T.M."/>
            <person name="Wayne K.J."/>
            <person name="Tettelin H."/>
            <person name="Glass J.I."/>
            <person name="Rusch D."/>
            <person name="Podicherti R."/>
            <person name="Tsui H.-C.T."/>
            <person name="Winkler M.E."/>
        </authorList>
    </citation>
    <scope>NUCLEOTIDE SEQUENCE [LARGE SCALE GENOMIC DNA]</scope>
    <source>
        <strain evidence="9 10">C305</strain>
    </source>
</reference>
<dbReference type="GO" id="GO:0030677">
    <property type="term" value="C:ribonuclease P complex"/>
    <property type="evidence" value="ECO:0007669"/>
    <property type="project" value="TreeGrafter"/>
</dbReference>
<keyword evidence="3 7" id="KW-0540">Nuclease</keyword>
<dbReference type="SUPFAM" id="SSF54211">
    <property type="entry name" value="Ribosomal protein S5 domain 2-like"/>
    <property type="match status" value="1"/>
</dbReference>
<evidence type="ECO:0000256" key="3">
    <source>
        <dbReference type="ARBA" id="ARBA00022722"/>
    </source>
</evidence>
<evidence type="ECO:0000256" key="4">
    <source>
        <dbReference type="ARBA" id="ARBA00022759"/>
    </source>
</evidence>
<dbReference type="InterPro" id="IPR020568">
    <property type="entry name" value="Ribosomal_Su5_D2-typ_SF"/>
</dbReference>
<evidence type="ECO:0000256" key="6">
    <source>
        <dbReference type="ARBA" id="ARBA00022884"/>
    </source>
</evidence>
<evidence type="ECO:0000256" key="1">
    <source>
        <dbReference type="ARBA" id="ARBA00002663"/>
    </source>
</evidence>
<evidence type="ECO:0000256" key="7">
    <source>
        <dbReference type="HAMAP-Rule" id="MF_00227"/>
    </source>
</evidence>
<evidence type="ECO:0000313" key="9">
    <source>
        <dbReference type="EMBL" id="PWH85579.1"/>
    </source>
</evidence>
<proteinExistence type="inferred from homology"/>
<dbReference type="Gene3D" id="3.30.230.10">
    <property type="match status" value="1"/>
</dbReference>
<dbReference type="Pfam" id="PF00825">
    <property type="entry name" value="Ribonuclease_P"/>
    <property type="match status" value="1"/>
</dbReference>
<comment type="function">
    <text evidence="1 7">RNaseP catalyzes the removal of the 5'-leader sequence from pre-tRNA to produce the mature 5'-terminus. It can also cleave other RNA substrates such as 4.5S RNA. The protein component plays an auxiliary but essential role in vivo by binding to the 5'-leader sequence and broadening the substrate specificity of the ribozyme.</text>
</comment>
<dbReference type="EMBL" id="QFRJ01000005">
    <property type="protein sequence ID" value="PWH85579.1"/>
    <property type="molecule type" value="Genomic_DNA"/>
</dbReference>
<dbReference type="GO" id="GO:0001682">
    <property type="term" value="P:tRNA 5'-leader removal"/>
    <property type="evidence" value="ECO:0007669"/>
    <property type="project" value="UniProtKB-UniRule"/>
</dbReference>
<name>A0A2U2XCP7_9FLAO</name>
<keyword evidence="5 7" id="KW-0378">Hydrolase</keyword>